<comment type="similarity">
    <text evidence="2">Belongs to the metallo-dependent hydrolases superfamily. Adenosine and AMP deaminases family.</text>
</comment>
<dbReference type="InterPro" id="IPR006330">
    <property type="entry name" value="Ado/ade_deaminase"/>
</dbReference>
<protein>
    <recommendedName>
        <fullName evidence="3">adenosine deaminase</fullName>
        <ecNumber evidence="3">3.5.4.4</ecNumber>
    </recommendedName>
</protein>
<evidence type="ECO:0000256" key="4">
    <source>
        <dbReference type="ARBA" id="ARBA00022723"/>
    </source>
</evidence>
<accession>A0A2W2EKG9</accession>
<evidence type="ECO:0000256" key="2">
    <source>
        <dbReference type="ARBA" id="ARBA00006676"/>
    </source>
</evidence>
<evidence type="ECO:0000256" key="6">
    <source>
        <dbReference type="ARBA" id="ARBA00022833"/>
    </source>
</evidence>
<evidence type="ECO:0000256" key="3">
    <source>
        <dbReference type="ARBA" id="ARBA00012784"/>
    </source>
</evidence>
<evidence type="ECO:0000313" key="9">
    <source>
        <dbReference type="EMBL" id="PZG17235.1"/>
    </source>
</evidence>
<dbReference type="Proteomes" id="UP000249304">
    <property type="component" value="Unassembled WGS sequence"/>
</dbReference>
<dbReference type="InterPro" id="IPR001365">
    <property type="entry name" value="A_deaminase_dom"/>
</dbReference>
<dbReference type="SUPFAM" id="SSF51556">
    <property type="entry name" value="Metallo-dependent hydrolases"/>
    <property type="match status" value="1"/>
</dbReference>
<evidence type="ECO:0000256" key="1">
    <source>
        <dbReference type="ARBA" id="ARBA00001947"/>
    </source>
</evidence>
<dbReference type="Gene3D" id="3.20.20.140">
    <property type="entry name" value="Metal-dependent hydrolases"/>
    <property type="match status" value="1"/>
</dbReference>
<evidence type="ECO:0000259" key="8">
    <source>
        <dbReference type="Pfam" id="PF00962"/>
    </source>
</evidence>
<dbReference type="PANTHER" id="PTHR11409">
    <property type="entry name" value="ADENOSINE DEAMINASE"/>
    <property type="match status" value="1"/>
</dbReference>
<proteinExistence type="inferred from homology"/>
<keyword evidence="6" id="KW-0862">Zinc</keyword>
<feature type="domain" description="Adenosine deaminase" evidence="8">
    <location>
        <begin position="6"/>
        <end position="309"/>
    </location>
</feature>
<evidence type="ECO:0000256" key="7">
    <source>
        <dbReference type="SAM" id="MobiDB-lite"/>
    </source>
</evidence>
<keyword evidence="10" id="KW-1185">Reference proteome</keyword>
<feature type="region of interest" description="Disordered" evidence="7">
    <location>
        <begin position="307"/>
        <end position="328"/>
    </location>
</feature>
<dbReference type="PANTHER" id="PTHR11409:SF43">
    <property type="entry name" value="ADENOSINE DEAMINASE"/>
    <property type="match status" value="1"/>
</dbReference>
<dbReference type="InterPro" id="IPR032466">
    <property type="entry name" value="Metal_Hydrolase"/>
</dbReference>
<dbReference type="GO" id="GO:0005829">
    <property type="term" value="C:cytosol"/>
    <property type="evidence" value="ECO:0007669"/>
    <property type="project" value="TreeGrafter"/>
</dbReference>
<dbReference type="GO" id="GO:0004000">
    <property type="term" value="F:adenosine deaminase activity"/>
    <property type="evidence" value="ECO:0007669"/>
    <property type="project" value="TreeGrafter"/>
</dbReference>
<comment type="cofactor">
    <cofactor evidence="1">
        <name>Zn(2+)</name>
        <dbReference type="ChEBI" id="CHEBI:29105"/>
    </cofactor>
</comment>
<evidence type="ECO:0000256" key="5">
    <source>
        <dbReference type="ARBA" id="ARBA00022801"/>
    </source>
</evidence>
<dbReference type="GO" id="GO:0046872">
    <property type="term" value="F:metal ion binding"/>
    <property type="evidence" value="ECO:0007669"/>
    <property type="project" value="UniProtKB-KW"/>
</dbReference>
<dbReference type="AlphaFoldDB" id="A0A2W2EKG9"/>
<organism evidence="9 10">
    <name type="scientific">Nonomuraea aridisoli</name>
    <dbReference type="NCBI Taxonomy" id="2070368"/>
    <lineage>
        <taxon>Bacteria</taxon>
        <taxon>Bacillati</taxon>
        <taxon>Actinomycetota</taxon>
        <taxon>Actinomycetes</taxon>
        <taxon>Streptosporangiales</taxon>
        <taxon>Streptosporangiaceae</taxon>
        <taxon>Nonomuraea</taxon>
    </lineage>
</organism>
<dbReference type="GO" id="GO:0006154">
    <property type="term" value="P:adenosine catabolic process"/>
    <property type="evidence" value="ECO:0007669"/>
    <property type="project" value="TreeGrafter"/>
</dbReference>
<gene>
    <name evidence="9" type="primary">add</name>
    <name evidence="9" type="ORF">C1J01_18565</name>
</gene>
<dbReference type="OrthoDB" id="105475at2"/>
<comment type="caution">
    <text evidence="9">The sequence shown here is derived from an EMBL/GenBank/DDBJ whole genome shotgun (WGS) entry which is preliminary data.</text>
</comment>
<dbReference type="RefSeq" id="WP_111180244.1">
    <property type="nucleotide sequence ID" value="NZ_POUD01000070.1"/>
</dbReference>
<dbReference type="GO" id="GO:0043103">
    <property type="term" value="P:hypoxanthine salvage"/>
    <property type="evidence" value="ECO:0007669"/>
    <property type="project" value="TreeGrafter"/>
</dbReference>
<keyword evidence="5" id="KW-0378">Hydrolase</keyword>
<reference evidence="9 10" key="1">
    <citation type="submission" date="2018-01" db="EMBL/GenBank/DDBJ databases">
        <title>Draft genome sequence of Nonomuraea sp. KC333.</title>
        <authorList>
            <person name="Sahin N."/>
            <person name="Saygin H."/>
            <person name="Ay H."/>
        </authorList>
    </citation>
    <scope>NUCLEOTIDE SEQUENCE [LARGE SCALE GENOMIC DNA]</scope>
    <source>
        <strain evidence="9 10">KC333</strain>
    </source>
</reference>
<evidence type="ECO:0000313" key="10">
    <source>
        <dbReference type="Proteomes" id="UP000249304"/>
    </source>
</evidence>
<dbReference type="NCBIfam" id="TIGR01430">
    <property type="entry name" value="aden_deam"/>
    <property type="match status" value="1"/>
</dbReference>
<sequence length="328" mass="34330">MIGRYELHCHLDGSVRPATVAELAGQQGITLGGPVESLVVAPRECGDLMTYLTYLDPVLRVLQTPEALRRAALELVHDWHADGVVYGEARFAPQLHGKRGMTLDEAVEAVADGLAAGSEQTGVRCALLLCCLRQQPPETSEQVVAAALRHRGSVVGVDLAGDESRPGAPHLPAFAAAHAAGLAVTVHAGEAAGPESVWEALDVLGAARIGHGVRSADDPALLDRLRRDRVALEMCPTSNLQTGAVREAAAHPAGRLLAEGLAVTVSTDARTTSDTTIAREFQRIGEWYGWTGDHEARCQEHARAAAFGDVPGPDGTTSLGVAVGPASP</sequence>
<name>A0A2W2EKG9_9ACTN</name>
<keyword evidence="4" id="KW-0479">Metal-binding</keyword>
<dbReference type="Pfam" id="PF00962">
    <property type="entry name" value="A_deaminase"/>
    <property type="match status" value="1"/>
</dbReference>
<dbReference type="EMBL" id="POUD01000070">
    <property type="protein sequence ID" value="PZG17235.1"/>
    <property type="molecule type" value="Genomic_DNA"/>
</dbReference>
<dbReference type="EC" id="3.5.4.4" evidence="3"/>
<dbReference type="GO" id="GO:0046103">
    <property type="term" value="P:inosine biosynthetic process"/>
    <property type="evidence" value="ECO:0007669"/>
    <property type="project" value="TreeGrafter"/>
</dbReference>